<dbReference type="GO" id="GO:0000160">
    <property type="term" value="P:phosphorelay signal transduction system"/>
    <property type="evidence" value="ECO:0007669"/>
    <property type="project" value="InterPro"/>
</dbReference>
<dbReference type="GO" id="GO:0003677">
    <property type="term" value="F:DNA binding"/>
    <property type="evidence" value="ECO:0007669"/>
    <property type="project" value="UniProtKB-KW"/>
</dbReference>
<dbReference type="PROSITE" id="PS51833">
    <property type="entry name" value="HDOD"/>
    <property type="match status" value="1"/>
</dbReference>
<dbReference type="InterPro" id="IPR013976">
    <property type="entry name" value="HDOD"/>
</dbReference>
<keyword evidence="1" id="KW-0597">Phosphoprotein</keyword>
<evidence type="ECO:0000313" key="6">
    <source>
        <dbReference type="Proteomes" id="UP000541810"/>
    </source>
</evidence>
<evidence type="ECO:0000256" key="1">
    <source>
        <dbReference type="PROSITE-ProRule" id="PRU00169"/>
    </source>
</evidence>
<accession>A0A7X0H5H1</accession>
<sequence>MSGNHVLILDQGGLYRDLLSSYLSSQGFEVSATNNQAQAIKAASDKPVDLVVIDLCRVGKVGMRCIKKLRALNPSAKLPVLVLTDSAEREVIVLAAKLMVKKYLLKSRVSAVQLCSTMKSMIAEGVEPQQAPSAAEAPQAPTQAAASAPEPAGAQTPQAADAELLNAANLKELKPIMRRSDVYELLDGCGELKGMSPAVSEVMSMTRRKNCSIEALSKAIKKDQGMALKLLKMANSSVYDRGSPVDSINKAVMRMGINAVRQAVTNMSVIDSFGDTVDHRINAPHFWEHSIATGLIAAEATRALQRDDEAIENAFTMGLLHDTGRMVYTQILPDQMARVLDAADHLGESLERVESRLLLVNHAEAMDRILHAWKFPKELVGPIAFHHLSAGNIRRMAPKIVEPCCVVALANGLAHALLVGHSGNHTIYPVQEYLTALKLGGGFIEHIEEVIPDQATDLKLAMLAHSPGGWTDYRSEIAKSINHGNPRPVFVGTKAETDPIRVFLDRLFPPPVSDEVKPNFMVVSIQNRREVEAISQLIEQTEQKMEVADLPMVVIAKTADTLPDPRLMQKRFFANLTTPFLIEHFVDAVNHMLPASNPAQAA</sequence>
<dbReference type="Pfam" id="PF08668">
    <property type="entry name" value="HDOD"/>
    <property type="match status" value="1"/>
</dbReference>
<dbReference type="Gene3D" id="1.10.3210.10">
    <property type="entry name" value="Hypothetical protein af1432"/>
    <property type="match status" value="1"/>
</dbReference>
<dbReference type="SUPFAM" id="SSF109604">
    <property type="entry name" value="HD-domain/PDEase-like"/>
    <property type="match status" value="1"/>
</dbReference>
<evidence type="ECO:0000313" key="5">
    <source>
        <dbReference type="EMBL" id="MBB6429604.1"/>
    </source>
</evidence>
<dbReference type="Proteomes" id="UP000541810">
    <property type="component" value="Unassembled WGS sequence"/>
</dbReference>
<feature type="domain" description="HDOD" evidence="4">
    <location>
        <begin position="192"/>
        <end position="389"/>
    </location>
</feature>
<dbReference type="CDD" id="cd00156">
    <property type="entry name" value="REC"/>
    <property type="match status" value="1"/>
</dbReference>
<dbReference type="InterPro" id="IPR003607">
    <property type="entry name" value="HD/PDEase_dom"/>
</dbReference>
<dbReference type="InterPro" id="IPR011006">
    <property type="entry name" value="CheY-like_superfamily"/>
</dbReference>
<feature type="region of interest" description="Disordered" evidence="2">
    <location>
        <begin position="126"/>
        <end position="158"/>
    </location>
</feature>
<dbReference type="PANTHER" id="PTHR33525">
    <property type="match status" value="1"/>
</dbReference>
<feature type="compositionally biased region" description="Low complexity" evidence="2">
    <location>
        <begin position="128"/>
        <end position="158"/>
    </location>
</feature>
<gene>
    <name evidence="5" type="ORF">HNQ40_001410</name>
</gene>
<organism evidence="5 6">
    <name type="scientific">Algisphaera agarilytica</name>
    <dbReference type="NCBI Taxonomy" id="1385975"/>
    <lineage>
        <taxon>Bacteria</taxon>
        <taxon>Pseudomonadati</taxon>
        <taxon>Planctomycetota</taxon>
        <taxon>Phycisphaerae</taxon>
        <taxon>Phycisphaerales</taxon>
        <taxon>Phycisphaeraceae</taxon>
        <taxon>Algisphaera</taxon>
    </lineage>
</organism>
<evidence type="ECO:0000256" key="2">
    <source>
        <dbReference type="SAM" id="MobiDB-lite"/>
    </source>
</evidence>
<dbReference type="Gene3D" id="3.40.50.2300">
    <property type="match status" value="1"/>
</dbReference>
<proteinExistence type="predicted"/>
<dbReference type="CDD" id="cd00077">
    <property type="entry name" value="HDc"/>
    <property type="match status" value="1"/>
</dbReference>
<dbReference type="PANTHER" id="PTHR33525:SF3">
    <property type="entry name" value="RIBONUCLEASE Y"/>
    <property type="match status" value="1"/>
</dbReference>
<dbReference type="Pfam" id="PF00072">
    <property type="entry name" value="Response_reg"/>
    <property type="match status" value="1"/>
</dbReference>
<dbReference type="SMART" id="SM00471">
    <property type="entry name" value="HDc"/>
    <property type="match status" value="1"/>
</dbReference>
<keyword evidence="5" id="KW-0238">DNA-binding</keyword>
<comment type="caution">
    <text evidence="5">The sequence shown here is derived from an EMBL/GenBank/DDBJ whole genome shotgun (WGS) entry which is preliminary data.</text>
</comment>
<dbReference type="SUPFAM" id="SSF52172">
    <property type="entry name" value="CheY-like"/>
    <property type="match status" value="1"/>
</dbReference>
<feature type="domain" description="Response regulatory" evidence="3">
    <location>
        <begin position="5"/>
        <end position="121"/>
    </location>
</feature>
<feature type="modified residue" description="4-aspartylphosphate" evidence="1">
    <location>
        <position position="54"/>
    </location>
</feature>
<dbReference type="AlphaFoldDB" id="A0A7X0H5H1"/>
<dbReference type="EMBL" id="JACHGY010000001">
    <property type="protein sequence ID" value="MBB6429604.1"/>
    <property type="molecule type" value="Genomic_DNA"/>
</dbReference>
<name>A0A7X0H5H1_9BACT</name>
<dbReference type="InterPro" id="IPR052340">
    <property type="entry name" value="RNase_Y/CdgJ"/>
</dbReference>
<protein>
    <submittedName>
        <fullName evidence="5">HD-like signal output (HDOD) protein/DNA-binding NarL/FixJ family response regulator</fullName>
    </submittedName>
</protein>
<evidence type="ECO:0000259" key="3">
    <source>
        <dbReference type="PROSITE" id="PS50110"/>
    </source>
</evidence>
<dbReference type="RefSeq" id="WP_184677176.1">
    <property type="nucleotide sequence ID" value="NZ_JACHGY010000001.1"/>
</dbReference>
<dbReference type="SMART" id="SM00448">
    <property type="entry name" value="REC"/>
    <property type="match status" value="1"/>
</dbReference>
<keyword evidence="6" id="KW-1185">Reference proteome</keyword>
<evidence type="ECO:0000259" key="4">
    <source>
        <dbReference type="PROSITE" id="PS51833"/>
    </source>
</evidence>
<reference evidence="5 6" key="1">
    <citation type="submission" date="2020-08" db="EMBL/GenBank/DDBJ databases">
        <title>Genomic Encyclopedia of Type Strains, Phase IV (KMG-IV): sequencing the most valuable type-strain genomes for metagenomic binning, comparative biology and taxonomic classification.</title>
        <authorList>
            <person name="Goeker M."/>
        </authorList>
    </citation>
    <scope>NUCLEOTIDE SEQUENCE [LARGE SCALE GENOMIC DNA]</scope>
    <source>
        <strain evidence="5 6">DSM 103725</strain>
    </source>
</reference>
<dbReference type="PROSITE" id="PS50110">
    <property type="entry name" value="RESPONSE_REGULATORY"/>
    <property type="match status" value="1"/>
</dbReference>
<dbReference type="InterPro" id="IPR001789">
    <property type="entry name" value="Sig_transdc_resp-reg_receiver"/>
</dbReference>